<dbReference type="GO" id="GO:0005770">
    <property type="term" value="C:late endosome"/>
    <property type="evidence" value="ECO:0007669"/>
    <property type="project" value="TreeGrafter"/>
</dbReference>
<gene>
    <name evidence="2" type="ORF">VFPBJ_11073</name>
</gene>
<reference evidence="2 3" key="1">
    <citation type="submission" date="2016-01" db="EMBL/GenBank/DDBJ databases">
        <title>Biosynthesis of antibiotic leucinostatins and their inhibition on Phytophthora in bio-control Purpureocillium lilacinum.</title>
        <authorList>
            <person name="Wang G."/>
            <person name="Liu Z."/>
            <person name="Lin R."/>
            <person name="Li E."/>
            <person name="Mao Z."/>
            <person name="Ling J."/>
            <person name="Yin W."/>
            <person name="Xie B."/>
        </authorList>
    </citation>
    <scope>NUCLEOTIDE SEQUENCE [LARGE SCALE GENOMIC DNA]</scope>
    <source>
        <strain evidence="2">PLBJ-1</strain>
    </source>
</reference>
<organism evidence="2 3">
    <name type="scientific">Purpureocillium lilacinum</name>
    <name type="common">Paecilomyces lilacinus</name>
    <dbReference type="NCBI Taxonomy" id="33203"/>
    <lineage>
        <taxon>Eukaryota</taxon>
        <taxon>Fungi</taxon>
        <taxon>Dikarya</taxon>
        <taxon>Ascomycota</taxon>
        <taxon>Pezizomycotina</taxon>
        <taxon>Sordariomycetes</taxon>
        <taxon>Hypocreomycetidae</taxon>
        <taxon>Hypocreales</taxon>
        <taxon>Ophiocordycipitaceae</taxon>
        <taxon>Purpureocillium</taxon>
    </lineage>
</organism>
<dbReference type="PANTHER" id="PTHR13847:SF185">
    <property type="entry name" value="FAD DEPENDENT OXIDOREDUCTASE SUPERFAMILY (AFU_ORTHOLOGUE AFUA_3G02360)"/>
    <property type="match status" value="1"/>
</dbReference>
<evidence type="ECO:0000259" key="1">
    <source>
        <dbReference type="Pfam" id="PF01266"/>
    </source>
</evidence>
<dbReference type="AlphaFoldDB" id="A0A179FQC3"/>
<dbReference type="EMBL" id="LSBH01000012">
    <property type="protein sequence ID" value="OAQ67478.1"/>
    <property type="molecule type" value="Genomic_DNA"/>
</dbReference>
<dbReference type="GO" id="GO:0005829">
    <property type="term" value="C:cytosol"/>
    <property type="evidence" value="ECO:0007669"/>
    <property type="project" value="GOC"/>
</dbReference>
<dbReference type="PANTHER" id="PTHR13847">
    <property type="entry name" value="SARCOSINE DEHYDROGENASE-RELATED"/>
    <property type="match status" value="1"/>
</dbReference>
<evidence type="ECO:0000313" key="3">
    <source>
        <dbReference type="Proteomes" id="UP000078240"/>
    </source>
</evidence>
<proteinExistence type="predicted"/>
<dbReference type="GO" id="GO:0042147">
    <property type="term" value="P:retrograde transport, endosome to Golgi"/>
    <property type="evidence" value="ECO:0007669"/>
    <property type="project" value="TreeGrafter"/>
</dbReference>
<dbReference type="Gene3D" id="3.30.9.10">
    <property type="entry name" value="D-Amino Acid Oxidase, subunit A, domain 2"/>
    <property type="match status" value="1"/>
</dbReference>
<dbReference type="InterPro" id="IPR006076">
    <property type="entry name" value="FAD-dep_OxRdtase"/>
</dbReference>
<sequence>MATTVIVGSGIIGLSTAYYLARQQPASSIHLVDPSTRLFASASGYAGGFVARDWFDPRLAALGALSYEEHGKLAGEHGGAERWGYTRDPLKLCGFLLEHVKAAGVHVHHPATVLSIHRDVRDELASVTIGYTDSSAETETPATRLLLCAGAWTPQIMSSLFPLAGSPVRIDPLAGHSLVVRTPGFKLGDESHSVFCTLRDEGLAPELFARANGVIYLSGVNTSNTPLSALATDAQPDEVSLAKLKDIGRRLIALPPGEKQELEVVRAGLCFRPVTERGVPYVTRLKDEQLGIKTRGGGEGGVRVQT</sequence>
<comment type="caution">
    <text evidence="2">The sequence shown here is derived from an EMBL/GenBank/DDBJ whole genome shotgun (WGS) entry which is preliminary data.</text>
</comment>
<dbReference type="Pfam" id="PF01266">
    <property type="entry name" value="DAO"/>
    <property type="match status" value="1"/>
</dbReference>
<dbReference type="Pfam" id="PF13450">
    <property type="entry name" value="NAD_binding_8"/>
    <property type="match status" value="1"/>
</dbReference>
<dbReference type="Gene3D" id="3.50.50.60">
    <property type="entry name" value="FAD/NAD(P)-binding domain"/>
    <property type="match status" value="2"/>
</dbReference>
<accession>A0A179FQC3</accession>
<dbReference type="InterPro" id="IPR036188">
    <property type="entry name" value="FAD/NAD-bd_sf"/>
</dbReference>
<protein>
    <submittedName>
        <fullName evidence="2">FAD dependent oxidoreductase superfamily protein</fullName>
    </submittedName>
</protein>
<dbReference type="SUPFAM" id="SSF51905">
    <property type="entry name" value="FAD/NAD(P)-binding domain"/>
    <property type="match status" value="1"/>
</dbReference>
<name>A0A179FQC3_PURLI</name>
<feature type="domain" description="FAD dependent oxidoreductase" evidence="1">
    <location>
        <begin position="84"/>
        <end position="285"/>
    </location>
</feature>
<dbReference type="Proteomes" id="UP000078240">
    <property type="component" value="Unassembled WGS sequence"/>
</dbReference>
<evidence type="ECO:0000313" key="2">
    <source>
        <dbReference type="EMBL" id="OAQ67478.1"/>
    </source>
</evidence>